<dbReference type="InterPro" id="IPR011519">
    <property type="entry name" value="UnbV_ASPIC"/>
</dbReference>
<dbReference type="InterPro" id="IPR004852">
    <property type="entry name" value="Di-haem_cyt_c_peroxidsae"/>
</dbReference>
<dbReference type="InterPro" id="IPR009056">
    <property type="entry name" value="Cyt_c-like_dom"/>
</dbReference>
<keyword evidence="3" id="KW-0732">Signal</keyword>
<dbReference type="InterPro" id="IPR028994">
    <property type="entry name" value="Integrin_alpha_N"/>
</dbReference>
<dbReference type="AlphaFoldDB" id="A0A432GWT2"/>
<dbReference type="InterPro" id="IPR027039">
    <property type="entry name" value="Crtac1"/>
</dbReference>
<reference evidence="7 8" key="1">
    <citation type="submission" date="2018-06" db="EMBL/GenBank/DDBJ databases">
        <title>Combined omics and stable isotope probing to characterize newly discovered Mariana Back-Arc vent microbial communities.</title>
        <authorList>
            <person name="Trembath-Reichert E."/>
            <person name="Huber J.A."/>
        </authorList>
    </citation>
    <scope>NUCLEOTIDE SEQUENCE [LARGE SCALE GENOMIC DNA]</scope>
    <source>
        <strain evidence="7">MAG 151</strain>
    </source>
</reference>
<evidence type="ECO:0000256" key="4">
    <source>
        <dbReference type="ARBA" id="ARBA00023004"/>
    </source>
</evidence>
<evidence type="ECO:0000313" key="7">
    <source>
        <dbReference type="EMBL" id="RTZ87939.1"/>
    </source>
</evidence>
<evidence type="ECO:0000256" key="2">
    <source>
        <dbReference type="ARBA" id="ARBA00022723"/>
    </source>
</evidence>
<accession>A0A432GWT2</accession>
<dbReference type="GO" id="GO:0016491">
    <property type="term" value="F:oxidoreductase activity"/>
    <property type="evidence" value="ECO:0007669"/>
    <property type="project" value="InterPro"/>
</dbReference>
<evidence type="ECO:0000259" key="6">
    <source>
        <dbReference type="PROSITE" id="PS51007"/>
    </source>
</evidence>
<feature type="domain" description="Cytochrome c" evidence="6">
    <location>
        <begin position="934"/>
        <end position="1101"/>
    </location>
</feature>
<gene>
    <name evidence="7" type="ORF">DSY93_09480</name>
</gene>
<dbReference type="Gene3D" id="2.130.10.130">
    <property type="entry name" value="Integrin alpha, N-terminal"/>
    <property type="match status" value="2"/>
</dbReference>
<dbReference type="Pfam" id="PF13517">
    <property type="entry name" value="FG-GAP_3"/>
    <property type="match status" value="2"/>
</dbReference>
<evidence type="ECO:0000313" key="8">
    <source>
        <dbReference type="Proteomes" id="UP000288322"/>
    </source>
</evidence>
<organism evidence="7 8">
    <name type="scientific">SAR324 cluster bacterium</name>
    <dbReference type="NCBI Taxonomy" id="2024889"/>
    <lineage>
        <taxon>Bacteria</taxon>
        <taxon>Deltaproteobacteria</taxon>
        <taxon>SAR324 cluster</taxon>
    </lineage>
</organism>
<keyword evidence="2 5" id="KW-0479">Metal-binding</keyword>
<dbReference type="Proteomes" id="UP000288322">
    <property type="component" value="Unassembled WGS sequence"/>
</dbReference>
<dbReference type="EMBL" id="QNZH01000257">
    <property type="protein sequence ID" value="RTZ87939.1"/>
    <property type="molecule type" value="Genomic_DNA"/>
</dbReference>
<dbReference type="PROSITE" id="PS51007">
    <property type="entry name" value="CYTC"/>
    <property type="match status" value="1"/>
</dbReference>
<evidence type="ECO:0000256" key="3">
    <source>
        <dbReference type="ARBA" id="ARBA00022729"/>
    </source>
</evidence>
<dbReference type="Pfam" id="PF03150">
    <property type="entry name" value="CCP_MauG"/>
    <property type="match status" value="1"/>
</dbReference>
<sequence>MQIRGISISGLVLVVCFLLARPNESDGRVNVQSTYLPGTGRVSVWSEKLSKQKLSCSAGFITHNLDHYTSVDGDTVDQFEANGAGVALGDLDGDGDLDVVLGNHSGTNTILWNQVTQNMDDGFFPNFISEHMSFGNTRAVNLVDVDADGRLDIVMTRRNGAFNYLRNTGQPDSTDSFNGIQRASGTSFVQQVLPGIAWPAYAMNWADLDLDGDLDLVTGSYDASLLENQGNDFLIGNGAGVLIYTNQEGKYVPNRLAEKAQAMAIAFFDINRDGSKDIVVGNDFAVPDYAWLRMATTTSSGNIYSKEKILEFPWSLQVNGWIPTSFDTTSYSTMSLDVGDVDNDQILELYSTDMMPYDETDTTVTAYEPLMADMDHNRNAGDPQVMANVLLINTGVVGYQDAARPRGLDATGWSWSAKFGDLDQDGLLDLYVVNGMAESTVFAHLDNHELIEANQVFRNIGNGYFKPAPEWKLGSTFGGRGMSMGDLDGDGDLDIVVNNLRGPAQLLENRLCSGESLQVDLHWHNDSSLAFQPQMGEIRNTRAIGTVVYLKTSAGNFKRDVRVASGYLSGDPPRLHFGFPTNTSLYSLEIHWPDNVVSIVTDLSPQTLLKVSRLSGFFRNSRIPQKDSVVDQKKEEKDRNIKQAYPPKIECDALNRQSECLKVTNVLSEEKFDQQLRKIIAQHGLTGEPRNAHDMPSINEPLAQLGKKLFFSKALGGDLDSACASCHHPMLGGGDALSVSIGVGAHDQDLLGSARTHPEGPTVPRNAQSTFNVAFYNQVLFYDGRIENLGKTLSLKGSDDHGTDGLQQGIRTPDSLFGEADPEAGADLIAAQSRFPVTSQDEMRGFEFEAHRPPGYARRHLAARLGGYDAGRGELERNGWLAEFRSAFRNSGDARSLINETNIAAALSAYQRSQVLVDTPWRAYVQGNEDAIAQSPKRGALLFFQSDDDGGAGCATCHSGDFFTDEQFHVLALPQVGPGKEDGRFHDDFGRFRESGKPVDLYAFRTPTLLNVEVTGPYGHDGAYATLKGIVQHHLNPARAVAVYDVTELDPAVQTQYLAFNTQRALSKLEENRKAGLPAIQNIKLTDQQVNDITSFLLTLTDPCVKSLACLTPWIPSDDDIDPDGLRLKARMLTSVAR</sequence>
<dbReference type="PANTHER" id="PTHR16026:SF0">
    <property type="entry name" value="CARTILAGE ACIDIC PROTEIN 1"/>
    <property type="match status" value="1"/>
</dbReference>
<dbReference type="InterPro" id="IPR013517">
    <property type="entry name" value="FG-GAP"/>
</dbReference>
<keyword evidence="1 5" id="KW-0349">Heme</keyword>
<dbReference type="InterPro" id="IPR036909">
    <property type="entry name" value="Cyt_c-like_dom_sf"/>
</dbReference>
<dbReference type="GO" id="GO:0046872">
    <property type="term" value="F:metal ion binding"/>
    <property type="evidence" value="ECO:0007669"/>
    <property type="project" value="UniProtKB-KW"/>
</dbReference>
<dbReference type="SUPFAM" id="SSF46626">
    <property type="entry name" value="Cytochrome c"/>
    <property type="match status" value="2"/>
</dbReference>
<evidence type="ECO:0000256" key="5">
    <source>
        <dbReference type="PROSITE-ProRule" id="PRU00433"/>
    </source>
</evidence>
<keyword evidence="4 5" id="KW-0408">Iron</keyword>
<dbReference type="Pfam" id="PF07593">
    <property type="entry name" value="UnbV_ASPIC"/>
    <property type="match status" value="1"/>
</dbReference>
<dbReference type="GO" id="GO:0009055">
    <property type="term" value="F:electron transfer activity"/>
    <property type="evidence" value="ECO:0007669"/>
    <property type="project" value="InterPro"/>
</dbReference>
<evidence type="ECO:0000256" key="1">
    <source>
        <dbReference type="ARBA" id="ARBA00022617"/>
    </source>
</evidence>
<name>A0A432GWT2_9DELT</name>
<comment type="caution">
    <text evidence="7">The sequence shown here is derived from an EMBL/GenBank/DDBJ whole genome shotgun (WGS) entry which is preliminary data.</text>
</comment>
<proteinExistence type="predicted"/>
<dbReference type="GO" id="GO:0020037">
    <property type="term" value="F:heme binding"/>
    <property type="evidence" value="ECO:0007669"/>
    <property type="project" value="InterPro"/>
</dbReference>
<dbReference type="Gene3D" id="1.10.760.10">
    <property type="entry name" value="Cytochrome c-like domain"/>
    <property type="match status" value="2"/>
</dbReference>
<dbReference type="PANTHER" id="PTHR16026">
    <property type="entry name" value="CARTILAGE ACIDIC PROTEIN 1"/>
    <property type="match status" value="1"/>
</dbReference>
<dbReference type="SUPFAM" id="SSF69318">
    <property type="entry name" value="Integrin alpha N-terminal domain"/>
    <property type="match status" value="1"/>
</dbReference>
<protein>
    <recommendedName>
        <fullName evidence="6">Cytochrome c domain-containing protein</fullName>
    </recommendedName>
</protein>